<evidence type="ECO:0000313" key="2">
    <source>
        <dbReference type="Proteomes" id="UP001180020"/>
    </source>
</evidence>
<proteinExistence type="predicted"/>
<dbReference type="AlphaFoldDB" id="A0AAV9DBL3"/>
<dbReference type="Proteomes" id="UP001180020">
    <property type="component" value="Unassembled WGS sequence"/>
</dbReference>
<name>A0AAV9DBL3_ACOCL</name>
<protein>
    <submittedName>
        <fullName evidence="1">Uncharacterized protein</fullName>
    </submittedName>
</protein>
<dbReference type="PANTHER" id="PTHR31286:SF180">
    <property type="entry name" value="OS10G0362600 PROTEIN"/>
    <property type="match status" value="1"/>
</dbReference>
<keyword evidence="2" id="KW-1185">Reference proteome</keyword>
<sequence length="240" mass="26493">MDMATQMSTRISFARVCVEVEAGKELSDSVVIESKEDGREVFPIVYDWKPQACFHCQTFGHDDALCCKRPRLPTPVPKVSMQDEFTSREKGGPSKANKAIISQGIQPRSTATYMPKIMEVSNKFQALSDGLGKEMVDKHIEGLKEVPFSTLKAAKDVVHEAVREKDSHLMESPINPEVALEDNEFFSNDWFGEDAGGQDVEGGKIQMILLHCKHLCGCVGGSLSEESSVGKTNDRLESLP</sequence>
<reference evidence="1" key="1">
    <citation type="journal article" date="2023" name="Nat. Commun.">
        <title>Diploid and tetraploid genomes of Acorus and the evolution of monocots.</title>
        <authorList>
            <person name="Ma L."/>
            <person name="Liu K.W."/>
            <person name="Li Z."/>
            <person name="Hsiao Y.Y."/>
            <person name="Qi Y."/>
            <person name="Fu T."/>
            <person name="Tang G.D."/>
            <person name="Zhang D."/>
            <person name="Sun W.H."/>
            <person name="Liu D.K."/>
            <person name="Li Y."/>
            <person name="Chen G.Z."/>
            <person name="Liu X.D."/>
            <person name="Liao X.Y."/>
            <person name="Jiang Y.T."/>
            <person name="Yu X."/>
            <person name="Hao Y."/>
            <person name="Huang J."/>
            <person name="Zhao X.W."/>
            <person name="Ke S."/>
            <person name="Chen Y.Y."/>
            <person name="Wu W.L."/>
            <person name="Hsu J.L."/>
            <person name="Lin Y.F."/>
            <person name="Huang M.D."/>
            <person name="Li C.Y."/>
            <person name="Huang L."/>
            <person name="Wang Z.W."/>
            <person name="Zhao X."/>
            <person name="Zhong W.Y."/>
            <person name="Peng D.H."/>
            <person name="Ahmad S."/>
            <person name="Lan S."/>
            <person name="Zhang J.S."/>
            <person name="Tsai W.C."/>
            <person name="Van de Peer Y."/>
            <person name="Liu Z.J."/>
        </authorList>
    </citation>
    <scope>NUCLEOTIDE SEQUENCE</scope>
    <source>
        <strain evidence="1">CP</strain>
    </source>
</reference>
<dbReference type="PANTHER" id="PTHR31286">
    <property type="entry name" value="GLYCINE-RICH CELL WALL STRUCTURAL PROTEIN 1.8-LIKE"/>
    <property type="match status" value="1"/>
</dbReference>
<dbReference type="EMBL" id="JAUJYO010000014">
    <property type="protein sequence ID" value="KAK1299001.1"/>
    <property type="molecule type" value="Genomic_DNA"/>
</dbReference>
<evidence type="ECO:0000313" key="1">
    <source>
        <dbReference type="EMBL" id="KAK1299001.1"/>
    </source>
</evidence>
<comment type="caution">
    <text evidence="1">The sequence shown here is derived from an EMBL/GenBank/DDBJ whole genome shotgun (WGS) entry which is preliminary data.</text>
</comment>
<reference evidence="1" key="2">
    <citation type="submission" date="2023-06" db="EMBL/GenBank/DDBJ databases">
        <authorList>
            <person name="Ma L."/>
            <person name="Liu K.-W."/>
            <person name="Li Z."/>
            <person name="Hsiao Y.-Y."/>
            <person name="Qi Y."/>
            <person name="Fu T."/>
            <person name="Tang G."/>
            <person name="Zhang D."/>
            <person name="Sun W.-H."/>
            <person name="Liu D.-K."/>
            <person name="Li Y."/>
            <person name="Chen G.-Z."/>
            <person name="Liu X.-D."/>
            <person name="Liao X.-Y."/>
            <person name="Jiang Y.-T."/>
            <person name="Yu X."/>
            <person name="Hao Y."/>
            <person name="Huang J."/>
            <person name="Zhao X.-W."/>
            <person name="Ke S."/>
            <person name="Chen Y.-Y."/>
            <person name="Wu W.-L."/>
            <person name="Hsu J.-L."/>
            <person name="Lin Y.-F."/>
            <person name="Huang M.-D."/>
            <person name="Li C.-Y."/>
            <person name="Huang L."/>
            <person name="Wang Z.-W."/>
            <person name="Zhao X."/>
            <person name="Zhong W.-Y."/>
            <person name="Peng D.-H."/>
            <person name="Ahmad S."/>
            <person name="Lan S."/>
            <person name="Zhang J.-S."/>
            <person name="Tsai W.-C."/>
            <person name="Van De Peer Y."/>
            <person name="Liu Z.-J."/>
        </authorList>
    </citation>
    <scope>NUCLEOTIDE SEQUENCE</scope>
    <source>
        <strain evidence="1">CP</strain>
        <tissue evidence="1">Leaves</tissue>
    </source>
</reference>
<accession>A0AAV9DBL3</accession>
<gene>
    <name evidence="1" type="ORF">QJS10_CPB14g01039</name>
</gene>
<dbReference type="InterPro" id="IPR040256">
    <property type="entry name" value="At4g02000-like"/>
</dbReference>
<organism evidence="1 2">
    <name type="scientific">Acorus calamus</name>
    <name type="common">Sweet flag</name>
    <dbReference type="NCBI Taxonomy" id="4465"/>
    <lineage>
        <taxon>Eukaryota</taxon>
        <taxon>Viridiplantae</taxon>
        <taxon>Streptophyta</taxon>
        <taxon>Embryophyta</taxon>
        <taxon>Tracheophyta</taxon>
        <taxon>Spermatophyta</taxon>
        <taxon>Magnoliopsida</taxon>
        <taxon>Liliopsida</taxon>
        <taxon>Acoraceae</taxon>
        <taxon>Acorus</taxon>
    </lineage>
</organism>